<sequence length="58" mass="6342">MKVLEFLVAFVFLGIVPPVLLLKLATPWPLGSILMYWTPVAAAAVPLGVLVLKKKRVL</sequence>
<keyword evidence="3" id="KW-1185">Reference proteome</keyword>
<keyword evidence="1" id="KW-0472">Membrane</keyword>
<gene>
    <name evidence="2" type="ORF">JFN93_01455</name>
</gene>
<dbReference type="EMBL" id="JAEMHM010000001">
    <property type="protein sequence ID" value="MBJ6723361.1"/>
    <property type="molecule type" value="Genomic_DNA"/>
</dbReference>
<dbReference type="AlphaFoldDB" id="A0A8J7LXM5"/>
<organism evidence="2 3">
    <name type="scientific">Geomesophilobacter sediminis</name>
    <dbReference type="NCBI Taxonomy" id="2798584"/>
    <lineage>
        <taxon>Bacteria</taxon>
        <taxon>Pseudomonadati</taxon>
        <taxon>Thermodesulfobacteriota</taxon>
        <taxon>Desulfuromonadia</taxon>
        <taxon>Geobacterales</taxon>
        <taxon>Geobacteraceae</taxon>
        <taxon>Geomesophilobacter</taxon>
    </lineage>
</organism>
<comment type="caution">
    <text evidence="2">The sequence shown here is derived from an EMBL/GenBank/DDBJ whole genome shotgun (WGS) entry which is preliminary data.</text>
</comment>
<keyword evidence="1" id="KW-0812">Transmembrane</keyword>
<name>A0A8J7LXM5_9BACT</name>
<protein>
    <submittedName>
        <fullName evidence="2">Uncharacterized protein</fullName>
    </submittedName>
</protein>
<evidence type="ECO:0000313" key="2">
    <source>
        <dbReference type="EMBL" id="MBJ6723361.1"/>
    </source>
</evidence>
<accession>A0A8J7LXM5</accession>
<evidence type="ECO:0000256" key="1">
    <source>
        <dbReference type="SAM" id="Phobius"/>
    </source>
</evidence>
<dbReference type="Proteomes" id="UP000636888">
    <property type="component" value="Unassembled WGS sequence"/>
</dbReference>
<evidence type="ECO:0000313" key="3">
    <source>
        <dbReference type="Proteomes" id="UP000636888"/>
    </source>
</evidence>
<keyword evidence="1" id="KW-1133">Transmembrane helix</keyword>
<feature type="transmembrane region" description="Helical" evidence="1">
    <location>
        <begin position="31"/>
        <end position="52"/>
    </location>
</feature>
<dbReference type="RefSeq" id="WP_199382195.1">
    <property type="nucleotide sequence ID" value="NZ_JAEMHM010000001.1"/>
</dbReference>
<reference evidence="2" key="1">
    <citation type="submission" date="2020-12" db="EMBL/GenBank/DDBJ databases">
        <title>Geomonas sp. Red875, isolated from river sediment.</title>
        <authorList>
            <person name="Xu Z."/>
            <person name="Zhang Z."/>
            <person name="Masuda Y."/>
            <person name="Itoh H."/>
            <person name="Senoo K."/>
        </authorList>
    </citation>
    <scope>NUCLEOTIDE SEQUENCE</scope>
    <source>
        <strain evidence="2">Red875</strain>
    </source>
</reference>
<proteinExistence type="predicted"/>